<gene>
    <name evidence="2" type="ORF">NX784_08420</name>
</gene>
<protein>
    <recommendedName>
        <fullName evidence="4">MarR family transcriptional regulator</fullName>
    </recommendedName>
</protein>
<reference evidence="2 3" key="1">
    <citation type="submission" date="2022-08" db="EMBL/GenBank/DDBJ databases">
        <title>Reclassification of Massilia species as members of the genera Telluria, Duganella, Pseudoduganella, Mokoshia gen. nov. and Zemynaea gen. nov. using orthogonal and non-orthogonal genome-based approaches.</title>
        <authorList>
            <person name="Bowman J.P."/>
        </authorList>
    </citation>
    <scope>NUCLEOTIDE SEQUENCE [LARGE SCALE GENOMIC DNA]</scope>
    <source>
        <strain evidence="2 3">JCM 31316</strain>
    </source>
</reference>
<keyword evidence="3" id="KW-1185">Reference proteome</keyword>
<proteinExistence type="predicted"/>
<evidence type="ECO:0008006" key="4">
    <source>
        <dbReference type="Google" id="ProtNLM"/>
    </source>
</evidence>
<evidence type="ECO:0000256" key="1">
    <source>
        <dbReference type="SAM" id="MobiDB-lite"/>
    </source>
</evidence>
<dbReference type="Proteomes" id="UP001204151">
    <property type="component" value="Unassembled WGS sequence"/>
</dbReference>
<sequence>MALDTSIYAKTAKGRDEVASRGMGLNGRQRTVLILLDGRKPCGALASLMTAGQVADIVGQLLALDLIEPRAADGGPPAAQPERARETSRGEHDAHVARVKRYMVQTAQAHLGLLAAEVVGRIERTNDADQLRSVVGYWHMALRDAKDGRATACAHLEHVRAGLRDAGVPA</sequence>
<accession>A0ABT1ZNZ4</accession>
<organism evidence="2 3">
    <name type="scientific">Massilia pinisoli</name>
    <dbReference type="NCBI Taxonomy" id="1772194"/>
    <lineage>
        <taxon>Bacteria</taxon>
        <taxon>Pseudomonadati</taxon>
        <taxon>Pseudomonadota</taxon>
        <taxon>Betaproteobacteria</taxon>
        <taxon>Burkholderiales</taxon>
        <taxon>Oxalobacteraceae</taxon>
        <taxon>Telluria group</taxon>
        <taxon>Massilia</taxon>
    </lineage>
</organism>
<evidence type="ECO:0000313" key="3">
    <source>
        <dbReference type="Proteomes" id="UP001204151"/>
    </source>
</evidence>
<evidence type="ECO:0000313" key="2">
    <source>
        <dbReference type="EMBL" id="MCS0581615.1"/>
    </source>
</evidence>
<dbReference type="RefSeq" id="WP_258816215.1">
    <property type="nucleotide sequence ID" value="NZ_JANUGW010000005.1"/>
</dbReference>
<dbReference type="EMBL" id="JANUGW010000005">
    <property type="protein sequence ID" value="MCS0581615.1"/>
    <property type="molecule type" value="Genomic_DNA"/>
</dbReference>
<feature type="region of interest" description="Disordered" evidence="1">
    <location>
        <begin position="72"/>
        <end position="92"/>
    </location>
</feature>
<comment type="caution">
    <text evidence="2">The sequence shown here is derived from an EMBL/GenBank/DDBJ whole genome shotgun (WGS) entry which is preliminary data.</text>
</comment>
<name>A0ABT1ZNZ4_9BURK</name>
<feature type="compositionally biased region" description="Basic and acidic residues" evidence="1">
    <location>
        <begin position="82"/>
        <end position="92"/>
    </location>
</feature>